<organism evidence="1">
    <name type="scientific">hydrothermal vent metagenome</name>
    <dbReference type="NCBI Taxonomy" id="652676"/>
    <lineage>
        <taxon>unclassified sequences</taxon>
        <taxon>metagenomes</taxon>
        <taxon>ecological metagenomes</taxon>
    </lineage>
</organism>
<name>A0A3B0W5X8_9ZZZZ</name>
<evidence type="ECO:0000313" key="1">
    <source>
        <dbReference type="EMBL" id="VAW40046.1"/>
    </source>
</evidence>
<reference evidence="1" key="1">
    <citation type="submission" date="2018-06" db="EMBL/GenBank/DDBJ databases">
        <authorList>
            <person name="Zhirakovskaya E."/>
        </authorList>
    </citation>
    <scope>NUCLEOTIDE SEQUENCE</scope>
</reference>
<gene>
    <name evidence="1" type="ORF">MNBD_CHLOROFLEXI01-2416</name>
</gene>
<dbReference type="AlphaFoldDB" id="A0A3B0W5X8"/>
<dbReference type="EMBL" id="UOEU01000776">
    <property type="protein sequence ID" value="VAW40046.1"/>
    <property type="molecule type" value="Genomic_DNA"/>
</dbReference>
<protein>
    <submittedName>
        <fullName evidence="1">Uncharacterized protein</fullName>
    </submittedName>
</protein>
<accession>A0A3B0W5X8</accession>
<proteinExistence type="predicted"/>
<sequence>MKIKNSVFKTAIFASLLVLLTLTMWQNTSAATNSVTNYGWCCSGVNAIAQLRALAMNPSQGTCDITSKTSPLTTVNIIGWAWWQCDTMDNNGIIINHYMGTPRASPPASSVTASLIANYCNYGFSPPKCGYQVKASGKHDFNQTGANPWTPYHSVTGP</sequence>